<dbReference type="InterPro" id="IPR050833">
    <property type="entry name" value="Poly_Biosynth_Transport"/>
</dbReference>
<evidence type="ECO:0000256" key="5">
    <source>
        <dbReference type="ARBA" id="ARBA00023136"/>
    </source>
</evidence>
<evidence type="ECO:0000256" key="1">
    <source>
        <dbReference type="ARBA" id="ARBA00004651"/>
    </source>
</evidence>
<keyword evidence="5 6" id="KW-0472">Membrane</keyword>
<feature type="transmembrane region" description="Helical" evidence="6">
    <location>
        <begin position="338"/>
        <end position="358"/>
    </location>
</feature>
<dbReference type="Pfam" id="PF01554">
    <property type="entry name" value="MatE"/>
    <property type="match status" value="1"/>
</dbReference>
<comment type="caution">
    <text evidence="7">The sequence shown here is derived from an EMBL/GenBank/DDBJ whole genome shotgun (WGS) entry which is preliminary data.</text>
</comment>
<protein>
    <recommendedName>
        <fullName evidence="9">Polysaccharide biosynthesis protein</fullName>
    </recommendedName>
</protein>
<feature type="transmembrane region" description="Helical" evidence="6">
    <location>
        <begin position="397"/>
        <end position="417"/>
    </location>
</feature>
<dbReference type="GO" id="GO:0042910">
    <property type="term" value="F:xenobiotic transmembrane transporter activity"/>
    <property type="evidence" value="ECO:0007669"/>
    <property type="project" value="InterPro"/>
</dbReference>
<keyword evidence="3 6" id="KW-0812">Transmembrane</keyword>
<feature type="transmembrane region" description="Helical" evidence="6">
    <location>
        <begin position="429"/>
        <end position="453"/>
    </location>
</feature>
<comment type="subcellular location">
    <subcellularLocation>
        <location evidence="1">Cell membrane</location>
        <topology evidence="1">Multi-pass membrane protein</topology>
    </subcellularLocation>
</comment>
<reference evidence="7 8" key="1">
    <citation type="submission" date="2018-08" db="EMBL/GenBank/DDBJ databases">
        <title>Acidipila sp. 4G-K13, an acidobacterium isolated from forest soil.</title>
        <authorList>
            <person name="Gao Z.-H."/>
            <person name="Qiu L.-H."/>
        </authorList>
    </citation>
    <scope>NUCLEOTIDE SEQUENCE [LARGE SCALE GENOMIC DNA]</scope>
    <source>
        <strain evidence="7 8">4G-K13</strain>
    </source>
</reference>
<proteinExistence type="predicted"/>
<dbReference type="GO" id="GO:0015297">
    <property type="term" value="F:antiporter activity"/>
    <property type="evidence" value="ECO:0007669"/>
    <property type="project" value="InterPro"/>
</dbReference>
<evidence type="ECO:0000313" key="7">
    <source>
        <dbReference type="EMBL" id="RFU17565.1"/>
    </source>
</evidence>
<dbReference type="RefSeq" id="WP_117298314.1">
    <property type="nucleotide sequence ID" value="NZ_QVQT02000002.1"/>
</dbReference>
<dbReference type="Proteomes" id="UP000264702">
    <property type="component" value="Unassembled WGS sequence"/>
</dbReference>
<gene>
    <name evidence="7" type="ORF">D0Y96_05355</name>
</gene>
<dbReference type="PANTHER" id="PTHR30250">
    <property type="entry name" value="PST FAMILY PREDICTED COLANIC ACID TRANSPORTER"/>
    <property type="match status" value="1"/>
</dbReference>
<accession>A0A372IRM5</accession>
<sequence>MSRSGRAAKGFLTSLVQYASQILVQALLAPVVLKLAGREALGAYAAIMQTLSFLALVDIAHSWSLERFLAQAIGMDDGGVRFRHVFTTARTLLLITNTVFAGLVVIFSMFIAQLFHLSPGIAHQARYALYVIAAWAILRTPLAAYLNASVATQDLAATNLIGTLLGASRTLASLLFVLAGGGLFGLMLAGTVVEACGSVLYRVRFRRKNPQLTPGWGVPDKRLLREMVGFGGHAMFLNVGNMLMFSSGNTVAGITSGAANASTFYTSQMPTMTAYNMILRLSDSATPAINELYGKKEMDRMKQALLRLSRFLLLMSLPLAVGVFLFNHDLVVSWVGEGQYAGELLTVCLAIFCVTISMQRVAIVYSFVFGWMRLLTGTAFFQGVANFALAFYLGKKIGLGGITLALVIVQLPQNVLLWRKISKTFHLNVVRFFGGCLLRQSLPLAAASALSLLVHHYVHIQHKHLGGLLAEVFTFIIVYFTGAYFTMVRQDRNDINRYLRGFANRGRSMQQRVARSLGAA</sequence>
<evidence type="ECO:0000256" key="6">
    <source>
        <dbReference type="SAM" id="Phobius"/>
    </source>
</evidence>
<organism evidence="7 8">
    <name type="scientific">Paracidobacterium acidisoli</name>
    <dbReference type="NCBI Taxonomy" id="2303751"/>
    <lineage>
        <taxon>Bacteria</taxon>
        <taxon>Pseudomonadati</taxon>
        <taxon>Acidobacteriota</taxon>
        <taxon>Terriglobia</taxon>
        <taxon>Terriglobales</taxon>
        <taxon>Acidobacteriaceae</taxon>
        <taxon>Paracidobacterium</taxon>
    </lineage>
</organism>
<keyword evidence="2" id="KW-1003">Cell membrane</keyword>
<dbReference type="InterPro" id="IPR002528">
    <property type="entry name" value="MATE_fam"/>
</dbReference>
<evidence type="ECO:0000313" key="8">
    <source>
        <dbReference type="Proteomes" id="UP000264702"/>
    </source>
</evidence>
<feature type="transmembrane region" description="Helical" evidence="6">
    <location>
        <begin position="91"/>
        <end position="115"/>
    </location>
</feature>
<evidence type="ECO:0000256" key="3">
    <source>
        <dbReference type="ARBA" id="ARBA00022692"/>
    </source>
</evidence>
<dbReference type="PANTHER" id="PTHR30250:SF26">
    <property type="entry name" value="PSMA PROTEIN"/>
    <property type="match status" value="1"/>
</dbReference>
<evidence type="ECO:0000256" key="4">
    <source>
        <dbReference type="ARBA" id="ARBA00022989"/>
    </source>
</evidence>
<name>A0A372IRM5_9BACT</name>
<dbReference type="OrthoDB" id="580892at2"/>
<dbReference type="EMBL" id="QVQT01000002">
    <property type="protein sequence ID" value="RFU17565.1"/>
    <property type="molecule type" value="Genomic_DNA"/>
</dbReference>
<feature type="transmembrane region" description="Helical" evidence="6">
    <location>
        <begin position="127"/>
        <end position="148"/>
    </location>
</feature>
<feature type="transmembrane region" description="Helical" evidence="6">
    <location>
        <begin position="370"/>
        <end position="391"/>
    </location>
</feature>
<dbReference type="GO" id="GO:0005886">
    <property type="term" value="C:plasma membrane"/>
    <property type="evidence" value="ECO:0007669"/>
    <property type="project" value="UniProtKB-SubCell"/>
</dbReference>
<keyword evidence="4 6" id="KW-1133">Transmembrane helix</keyword>
<evidence type="ECO:0008006" key="9">
    <source>
        <dbReference type="Google" id="ProtNLM"/>
    </source>
</evidence>
<keyword evidence="8" id="KW-1185">Reference proteome</keyword>
<feature type="transmembrane region" description="Helical" evidence="6">
    <location>
        <begin position="465"/>
        <end position="487"/>
    </location>
</feature>
<dbReference type="AlphaFoldDB" id="A0A372IRM5"/>
<evidence type="ECO:0000256" key="2">
    <source>
        <dbReference type="ARBA" id="ARBA00022475"/>
    </source>
</evidence>
<feature type="transmembrane region" description="Helical" evidence="6">
    <location>
        <begin position="305"/>
        <end position="326"/>
    </location>
</feature>